<dbReference type="Proteomes" id="UP001141166">
    <property type="component" value="Unassembled WGS sequence"/>
</dbReference>
<reference evidence="3" key="2">
    <citation type="submission" date="2022-05" db="EMBL/GenBank/DDBJ databases">
        <title>Draft genome sequences of Clostridium perfringens strains isolated from Peru.</title>
        <authorList>
            <person name="Hurtado R."/>
            <person name="Lima L."/>
            <person name="Sousa T."/>
            <person name="Jaiswal A.K."/>
            <person name="Tiwari S."/>
            <person name="Maturrano L."/>
            <person name="Brenig B."/>
            <person name="Azevedo V."/>
        </authorList>
    </citation>
    <scope>NUCLEOTIDE SEQUENCE</scope>
    <source>
        <strain evidence="3">CP4</strain>
    </source>
</reference>
<name>A0A2S7MPK9_ENTFC</name>
<evidence type="ECO:0000256" key="1">
    <source>
        <dbReference type="SAM" id="Coils"/>
    </source>
</evidence>
<reference evidence="4 6" key="1">
    <citation type="submission" date="2015-06" db="EMBL/GenBank/DDBJ databases">
        <title>The Genome Sequence of Enterococcus faecium 131EA1.</title>
        <authorList>
            <consortium name="The Broad Institute Genomics Platform"/>
            <consortium name="The Broad Institute Genome Sequencing Center for Infectious Disease"/>
            <person name="Earl A.M."/>
            <person name="Van Tyne D."/>
            <person name="Lebreton F."/>
            <person name="Saavedra J.T."/>
            <person name="Gilmore M.S."/>
            <person name="Manson Mcguire A."/>
            <person name="Clock S."/>
            <person name="Crupain M."/>
            <person name="Rangan U."/>
            <person name="Young S."/>
            <person name="Abouelleil A."/>
            <person name="Cao P."/>
            <person name="Chapman S.B."/>
            <person name="Griggs A."/>
            <person name="Priest M."/>
            <person name="Shea T."/>
            <person name="Wortman J."/>
            <person name="Nusbaum C."/>
            <person name="Birren B."/>
        </authorList>
    </citation>
    <scope>NUCLEOTIDE SEQUENCE [LARGE SCALE GENOMIC DNA]</scope>
    <source>
        <strain evidence="4 6">131EA1</strain>
    </source>
</reference>
<keyword evidence="2" id="KW-1133">Transmembrane helix</keyword>
<dbReference type="AlphaFoldDB" id="A0A2S7MPK9"/>
<gene>
    <name evidence="5" type="ORF">EB12_02763</name>
    <name evidence="4" type="ORF">EB12_02890</name>
    <name evidence="3" type="ORF">M3X98_10555</name>
</gene>
<keyword evidence="2" id="KW-0812">Transmembrane</keyword>
<organism evidence="3 7">
    <name type="scientific">Enterococcus faecium</name>
    <name type="common">Streptococcus faecium</name>
    <dbReference type="NCBI Taxonomy" id="1352"/>
    <lineage>
        <taxon>Bacteria</taxon>
        <taxon>Bacillati</taxon>
        <taxon>Bacillota</taxon>
        <taxon>Bacilli</taxon>
        <taxon>Lactobacillales</taxon>
        <taxon>Enterococcaceae</taxon>
        <taxon>Enterococcus</taxon>
    </lineage>
</organism>
<evidence type="ECO:0000256" key="2">
    <source>
        <dbReference type="SAM" id="Phobius"/>
    </source>
</evidence>
<sequence length="93" mass="11167">MEGIDQAFRKVLEADGVIFLPLTIILVGIIIFGSWRMNTYYRKELHDERENSKQDRREFLATLNELNKGFEFMRSDMRRIENKVTEIEKEVRK</sequence>
<feature type="transmembrane region" description="Helical" evidence="2">
    <location>
        <begin position="16"/>
        <end position="35"/>
    </location>
</feature>
<dbReference type="EMBL" id="JAMWMK010000017">
    <property type="protein sequence ID" value="MDC4248479.1"/>
    <property type="molecule type" value="Genomic_DNA"/>
</dbReference>
<protein>
    <submittedName>
        <fullName evidence="3">Uncharacterized protein</fullName>
    </submittedName>
</protein>
<keyword evidence="2" id="KW-0472">Membrane</keyword>
<accession>A0A2S7MPK9</accession>
<dbReference type="RefSeq" id="WP_005874738.1">
    <property type="nucleotide sequence ID" value="NZ_CABGKO010000001.1"/>
</dbReference>
<evidence type="ECO:0000313" key="7">
    <source>
        <dbReference type="Proteomes" id="UP001141166"/>
    </source>
</evidence>
<comment type="caution">
    <text evidence="3">The sequence shown here is derived from an EMBL/GenBank/DDBJ whole genome shotgun (WGS) entry which is preliminary data.</text>
</comment>
<evidence type="ECO:0000313" key="4">
    <source>
        <dbReference type="EMBL" id="RBS25590.1"/>
    </source>
</evidence>
<feature type="coiled-coil region" evidence="1">
    <location>
        <begin position="63"/>
        <end position="90"/>
    </location>
</feature>
<evidence type="ECO:0000313" key="6">
    <source>
        <dbReference type="Proteomes" id="UP000253144"/>
    </source>
</evidence>
<dbReference type="EMBL" id="LEQJ01000025">
    <property type="protein sequence ID" value="RBS25590.1"/>
    <property type="molecule type" value="Genomic_DNA"/>
</dbReference>
<dbReference type="Proteomes" id="UP000253144">
    <property type="component" value="Unassembled WGS sequence"/>
</dbReference>
<dbReference type="EMBL" id="LEQJ01000023">
    <property type="protein sequence ID" value="RBS25876.1"/>
    <property type="molecule type" value="Genomic_DNA"/>
</dbReference>
<keyword evidence="1" id="KW-0175">Coiled coil</keyword>
<evidence type="ECO:0000313" key="5">
    <source>
        <dbReference type="EMBL" id="RBS25876.1"/>
    </source>
</evidence>
<evidence type="ECO:0000313" key="3">
    <source>
        <dbReference type="EMBL" id="MDC4248479.1"/>
    </source>
</evidence>
<proteinExistence type="predicted"/>